<keyword evidence="5" id="KW-0255">Endonuclease</keyword>
<keyword evidence="3" id="KW-0238">DNA-binding</keyword>
<evidence type="ECO:0000313" key="6">
    <source>
        <dbReference type="Proteomes" id="UP001225933"/>
    </source>
</evidence>
<dbReference type="Gene3D" id="3.90.220.20">
    <property type="entry name" value="DNA methylase specificity domains"/>
    <property type="match status" value="2"/>
</dbReference>
<organism evidence="5 6">
    <name type="scientific">Chryseobacterium gambrini</name>
    <dbReference type="NCBI Taxonomy" id="373672"/>
    <lineage>
        <taxon>Bacteria</taxon>
        <taxon>Pseudomonadati</taxon>
        <taxon>Bacteroidota</taxon>
        <taxon>Flavobacteriia</taxon>
        <taxon>Flavobacteriales</taxon>
        <taxon>Weeksellaceae</taxon>
        <taxon>Chryseobacterium group</taxon>
        <taxon>Chryseobacterium</taxon>
    </lineage>
</organism>
<dbReference type="InterPro" id="IPR000055">
    <property type="entry name" value="Restrct_endonuc_typeI_TRD"/>
</dbReference>
<dbReference type="GO" id="GO:0009307">
    <property type="term" value="P:DNA restriction-modification system"/>
    <property type="evidence" value="ECO:0007669"/>
    <property type="project" value="UniProtKB-KW"/>
</dbReference>
<name>A0AAJ1R997_9FLAO</name>
<dbReference type="Proteomes" id="UP001225933">
    <property type="component" value="Unassembled WGS sequence"/>
</dbReference>
<keyword evidence="5" id="KW-0540">Nuclease</keyword>
<dbReference type="RefSeq" id="WP_214590355.1">
    <property type="nucleotide sequence ID" value="NZ_JAUHGV010000031.1"/>
</dbReference>
<dbReference type="GO" id="GO:0003677">
    <property type="term" value="F:DNA binding"/>
    <property type="evidence" value="ECO:0007669"/>
    <property type="project" value="UniProtKB-KW"/>
</dbReference>
<dbReference type="GO" id="GO:0004519">
    <property type="term" value="F:endonuclease activity"/>
    <property type="evidence" value="ECO:0007669"/>
    <property type="project" value="UniProtKB-KW"/>
</dbReference>
<evidence type="ECO:0000256" key="3">
    <source>
        <dbReference type="ARBA" id="ARBA00023125"/>
    </source>
</evidence>
<keyword evidence="2" id="KW-0680">Restriction system</keyword>
<dbReference type="AlphaFoldDB" id="A0AAJ1R997"/>
<reference evidence="5" key="1">
    <citation type="submission" date="2023-06" db="EMBL/GenBank/DDBJ databases">
        <title>Two Chryseobacterium gambrini strains from China.</title>
        <authorList>
            <person name="Zeng J."/>
            <person name="Wu Y."/>
        </authorList>
    </citation>
    <scope>NUCLEOTIDE SEQUENCE</scope>
    <source>
        <strain evidence="5">SQ219</strain>
    </source>
</reference>
<dbReference type="EC" id="3.1.21.-" evidence="5"/>
<dbReference type="CDD" id="cd17256">
    <property type="entry name" value="RMtype1_S_EcoJA65PI-TRD1-CR1_like"/>
    <property type="match status" value="1"/>
</dbReference>
<gene>
    <name evidence="5" type="ORF">QX233_19040</name>
</gene>
<evidence type="ECO:0000259" key="4">
    <source>
        <dbReference type="Pfam" id="PF01420"/>
    </source>
</evidence>
<dbReference type="PANTHER" id="PTHR30408">
    <property type="entry name" value="TYPE-1 RESTRICTION ENZYME ECOKI SPECIFICITY PROTEIN"/>
    <property type="match status" value="1"/>
</dbReference>
<dbReference type="EMBL" id="JAUHGV010000031">
    <property type="protein sequence ID" value="MDN4014574.1"/>
    <property type="molecule type" value="Genomic_DNA"/>
</dbReference>
<accession>A0AAJ1R997</accession>
<protein>
    <submittedName>
        <fullName evidence="5">Restriction endonuclease subunit S</fullName>
        <ecNumber evidence="5">3.1.21.-</ecNumber>
    </submittedName>
</protein>
<dbReference type="InterPro" id="IPR044946">
    <property type="entry name" value="Restrct_endonuc_typeI_TRD_sf"/>
</dbReference>
<dbReference type="CDD" id="cd17267">
    <property type="entry name" value="RMtype1_S_EcoAO83I-TRD1-CR1_like"/>
    <property type="match status" value="1"/>
</dbReference>
<keyword evidence="5" id="KW-0378">Hydrolase</keyword>
<evidence type="ECO:0000313" key="5">
    <source>
        <dbReference type="EMBL" id="MDN4014574.1"/>
    </source>
</evidence>
<dbReference type="PANTHER" id="PTHR30408:SF13">
    <property type="entry name" value="TYPE I RESTRICTION ENZYME HINDI SPECIFICITY SUBUNIT"/>
    <property type="match status" value="1"/>
</dbReference>
<evidence type="ECO:0000256" key="2">
    <source>
        <dbReference type="ARBA" id="ARBA00022747"/>
    </source>
</evidence>
<dbReference type="SUPFAM" id="SSF116734">
    <property type="entry name" value="DNA methylase specificity domain"/>
    <property type="match status" value="2"/>
</dbReference>
<comment type="caution">
    <text evidence="5">The sequence shown here is derived from an EMBL/GenBank/DDBJ whole genome shotgun (WGS) entry which is preliminary data.</text>
</comment>
<feature type="domain" description="Type I restriction modification DNA specificity" evidence="4">
    <location>
        <begin position="3"/>
        <end position="181"/>
    </location>
</feature>
<evidence type="ECO:0000256" key="1">
    <source>
        <dbReference type="ARBA" id="ARBA00010923"/>
    </source>
</evidence>
<proteinExistence type="inferred from homology"/>
<dbReference type="Pfam" id="PF01420">
    <property type="entry name" value="Methylase_S"/>
    <property type="match status" value="1"/>
</dbReference>
<dbReference type="InterPro" id="IPR052021">
    <property type="entry name" value="Type-I_RS_S_subunit"/>
</dbReference>
<sequence length="590" mass="67439">MRKGWKEVTLGEIAKVKGGKRLPKNHELLEIKTKHKYIRARDIKDGKINFDQPVYISENTHLQIKNYIVNSGDLILTIAGTIGEVASVTNEFDNSNLTENAVKIIANKALVYGKFLKYYLGTKAIYDHFQLLASGAAQPKLGIYKIISTKIHLPAPPTQHKIASILSAYDDLIENNLKRIKILEEMAQQTYEEWFVRMRFPGYETAVFDENGLPKGWSIAKLRDVLVLNYGKALKQEVRIEGEFNVYGSSGVVGTHIDYLVKGPGLIIGRKGNVGSVHFENNNFYPIDTVYYATSELSLKYLYYLIKSLTFVNNDAAVPGLNRDAAYNKEIIKPIHTLIKKFDDYCAPLYVIKENLQSQNKHLRETRDILLPRLMMGIIDVESLETKPIEAKIIPLEQPKKEAPKEFKEAVLIACLTERFGSEKFPLGRKRYTKLSYLFHRYSDNKIQDYLRKAAGPYNPKTKYGGPEKIALNSKYIQNWKGDKGTTGFVVAEKIDDAKKYFSNYWQIADLDWLVTKFKFKSNDELELLATVDNSLIELSKKNIEFTSTNVLDIIKSEKEWEAKLERTIFSDANMESAIGFLTETLQYEK</sequence>
<comment type="similarity">
    <text evidence="1">Belongs to the type-I restriction system S methylase family.</text>
</comment>
<dbReference type="GO" id="GO:0016787">
    <property type="term" value="F:hydrolase activity"/>
    <property type="evidence" value="ECO:0007669"/>
    <property type="project" value="UniProtKB-KW"/>
</dbReference>